<evidence type="ECO:0000313" key="10">
    <source>
        <dbReference type="EMBL" id="NEG89686.1"/>
    </source>
</evidence>
<dbReference type="PANTHER" id="PTHR45453:SF1">
    <property type="entry name" value="PHOSPHATE REGULON SENSOR PROTEIN PHOR"/>
    <property type="match status" value="1"/>
</dbReference>
<evidence type="ECO:0000259" key="9">
    <source>
        <dbReference type="PROSITE" id="PS50109"/>
    </source>
</evidence>
<dbReference type="Gene3D" id="3.30.565.10">
    <property type="entry name" value="Histidine kinase-like ATPase, C-terminal domain"/>
    <property type="match status" value="1"/>
</dbReference>
<dbReference type="GO" id="GO:0000155">
    <property type="term" value="F:phosphorelay sensor kinase activity"/>
    <property type="evidence" value="ECO:0007669"/>
    <property type="project" value="InterPro"/>
</dbReference>
<dbReference type="EC" id="2.7.13.3" evidence="3"/>
<dbReference type="Proteomes" id="UP000469194">
    <property type="component" value="Unassembled WGS sequence"/>
</dbReference>
<dbReference type="GO" id="GO:0004721">
    <property type="term" value="F:phosphoprotein phosphatase activity"/>
    <property type="evidence" value="ECO:0007669"/>
    <property type="project" value="TreeGrafter"/>
</dbReference>
<feature type="domain" description="Histidine kinase" evidence="9">
    <location>
        <begin position="168"/>
        <end position="386"/>
    </location>
</feature>
<sequence>MSVADRLRAWWRDLRRGRQQGDAQTEDLDETTAALLAMLPDATVVVNRQDEVIRANPDAYTLGVVGDETIISDEVRQAVRAVRETGGCKRFDLTTHTSQRTIAATDIGALADGDDDGGSLPAVAVQGVDRPNWLKITVGKVGDFVVVLINDVSDSIRFAEVRDSFITNVSEQLLKPSRALEQLADSLANDALDAEQVSWHAHQVRSSCERLNHMVSDLMLLIKAQEPITPSSANRLVVMEQVRLACERLRAQSERFGVSVNITGDETLTVNGDAEQVDAAVAKLVQNALVYSPAGGVVNVAVTRSDDGAYAVIRVVDQGVGIAKGEQSRIFERFYRGGNQTARSRNGIGLGLSIVKHVALTHHGNVAVWSVPGSGSTFTLSLPLAR</sequence>
<gene>
    <name evidence="10" type="ORF">GFD25_06750</name>
</gene>
<dbReference type="CDD" id="cd00075">
    <property type="entry name" value="HATPase"/>
    <property type="match status" value="1"/>
</dbReference>
<dbReference type="AlphaFoldDB" id="A0A6N9Z5H8"/>
<dbReference type="SMART" id="SM00387">
    <property type="entry name" value="HATPase_c"/>
    <property type="match status" value="1"/>
</dbReference>
<evidence type="ECO:0000256" key="8">
    <source>
        <dbReference type="ARBA" id="ARBA00039401"/>
    </source>
</evidence>
<dbReference type="SUPFAM" id="SSF47384">
    <property type="entry name" value="Homodimeric domain of signal transducing histidine kinase"/>
    <property type="match status" value="1"/>
</dbReference>
<keyword evidence="6" id="KW-0418">Kinase</keyword>
<dbReference type="InterPro" id="IPR036890">
    <property type="entry name" value="HATPase_C_sf"/>
</dbReference>
<dbReference type="InterPro" id="IPR004358">
    <property type="entry name" value="Sig_transdc_His_kin-like_C"/>
</dbReference>
<dbReference type="Pfam" id="PF02518">
    <property type="entry name" value="HATPase_c"/>
    <property type="match status" value="1"/>
</dbReference>
<evidence type="ECO:0000256" key="6">
    <source>
        <dbReference type="ARBA" id="ARBA00022777"/>
    </source>
</evidence>
<dbReference type="Gene3D" id="1.10.287.130">
    <property type="match status" value="1"/>
</dbReference>
<dbReference type="InterPro" id="IPR036097">
    <property type="entry name" value="HisK_dim/P_sf"/>
</dbReference>
<dbReference type="CDD" id="cd00082">
    <property type="entry name" value="HisKA"/>
    <property type="match status" value="1"/>
</dbReference>
<comment type="catalytic activity">
    <reaction evidence="1">
        <text>ATP + protein L-histidine = ADP + protein N-phospho-L-histidine.</text>
        <dbReference type="EC" id="2.7.13.3"/>
    </reaction>
</comment>
<dbReference type="FunFam" id="3.30.565.10:FF:000006">
    <property type="entry name" value="Sensor histidine kinase WalK"/>
    <property type="match status" value="1"/>
</dbReference>
<comment type="caution">
    <text evidence="10">The sequence shown here is derived from an EMBL/GenBank/DDBJ whole genome shotgun (WGS) entry which is preliminary data.</text>
</comment>
<dbReference type="GO" id="GO:0016036">
    <property type="term" value="P:cellular response to phosphate starvation"/>
    <property type="evidence" value="ECO:0007669"/>
    <property type="project" value="TreeGrafter"/>
</dbReference>
<reference evidence="10 11" key="1">
    <citation type="submission" date="2019-10" db="EMBL/GenBank/DDBJ databases">
        <title>Bifidobacterium from non-human primates.</title>
        <authorList>
            <person name="Modesto M."/>
        </authorList>
    </citation>
    <scope>NUCLEOTIDE SEQUENCE [LARGE SCALE GENOMIC DNA]</scope>
    <source>
        <strain evidence="10 11">TRE17</strain>
    </source>
</reference>
<dbReference type="SUPFAM" id="SSF55874">
    <property type="entry name" value="ATPase domain of HSP90 chaperone/DNA topoisomerase II/histidine kinase"/>
    <property type="match status" value="1"/>
</dbReference>
<evidence type="ECO:0000256" key="2">
    <source>
        <dbReference type="ARBA" id="ARBA00004236"/>
    </source>
</evidence>
<dbReference type="GO" id="GO:0005886">
    <property type="term" value="C:plasma membrane"/>
    <property type="evidence" value="ECO:0007669"/>
    <property type="project" value="UniProtKB-SubCell"/>
</dbReference>
<organism evidence="10 11">
    <name type="scientific">Bifidobacterium aerophilum</name>
    <dbReference type="NCBI Taxonomy" id="1798155"/>
    <lineage>
        <taxon>Bacteria</taxon>
        <taxon>Bacillati</taxon>
        <taxon>Actinomycetota</taxon>
        <taxon>Actinomycetes</taxon>
        <taxon>Bifidobacteriales</taxon>
        <taxon>Bifidobacteriaceae</taxon>
        <taxon>Bifidobacterium</taxon>
    </lineage>
</organism>
<dbReference type="InterPro" id="IPR050351">
    <property type="entry name" value="BphY/WalK/GraS-like"/>
</dbReference>
<dbReference type="InterPro" id="IPR003594">
    <property type="entry name" value="HATPase_dom"/>
</dbReference>
<dbReference type="PANTHER" id="PTHR45453">
    <property type="entry name" value="PHOSPHATE REGULON SENSOR PROTEIN PHOR"/>
    <property type="match status" value="1"/>
</dbReference>
<name>A0A6N9Z5H8_9BIFI</name>
<evidence type="ECO:0000256" key="3">
    <source>
        <dbReference type="ARBA" id="ARBA00012438"/>
    </source>
</evidence>
<keyword evidence="11" id="KW-1185">Reference proteome</keyword>
<dbReference type="PRINTS" id="PR00344">
    <property type="entry name" value="BCTRLSENSOR"/>
</dbReference>
<dbReference type="InterPro" id="IPR003661">
    <property type="entry name" value="HisK_dim/P_dom"/>
</dbReference>
<comment type="subcellular location">
    <subcellularLocation>
        <location evidence="2">Cell membrane</location>
    </subcellularLocation>
</comment>
<dbReference type="PROSITE" id="PS50109">
    <property type="entry name" value="HIS_KIN"/>
    <property type="match status" value="1"/>
</dbReference>
<keyword evidence="5" id="KW-0808">Transferase</keyword>
<evidence type="ECO:0000256" key="1">
    <source>
        <dbReference type="ARBA" id="ARBA00000085"/>
    </source>
</evidence>
<keyword evidence="7" id="KW-0902">Two-component regulatory system</keyword>
<evidence type="ECO:0000256" key="4">
    <source>
        <dbReference type="ARBA" id="ARBA00022553"/>
    </source>
</evidence>
<dbReference type="InterPro" id="IPR005467">
    <property type="entry name" value="His_kinase_dom"/>
</dbReference>
<keyword evidence="4" id="KW-0597">Phosphoprotein</keyword>
<evidence type="ECO:0000313" key="11">
    <source>
        <dbReference type="Proteomes" id="UP000469194"/>
    </source>
</evidence>
<evidence type="ECO:0000256" key="7">
    <source>
        <dbReference type="ARBA" id="ARBA00023012"/>
    </source>
</evidence>
<protein>
    <recommendedName>
        <fullName evidence="8">Sensor-like histidine kinase SenX3</fullName>
        <ecNumber evidence="3">2.7.13.3</ecNumber>
    </recommendedName>
</protein>
<proteinExistence type="predicted"/>
<evidence type="ECO:0000256" key="5">
    <source>
        <dbReference type="ARBA" id="ARBA00022679"/>
    </source>
</evidence>
<dbReference type="EMBL" id="WHZW01000012">
    <property type="protein sequence ID" value="NEG89686.1"/>
    <property type="molecule type" value="Genomic_DNA"/>
</dbReference>
<accession>A0A6N9Z5H8</accession>